<feature type="compositionally biased region" description="Pro residues" evidence="3">
    <location>
        <begin position="430"/>
        <end position="444"/>
    </location>
</feature>
<dbReference type="Gene3D" id="2.30.30.40">
    <property type="entry name" value="SH3 Domains"/>
    <property type="match status" value="1"/>
</dbReference>
<dbReference type="SUPFAM" id="SSF50044">
    <property type="entry name" value="SH3-domain"/>
    <property type="match status" value="1"/>
</dbReference>
<protein>
    <recommendedName>
        <fullName evidence="4">SH3 domain-containing protein</fullName>
    </recommendedName>
</protein>
<dbReference type="Pfam" id="PF25459">
    <property type="entry name" value="AIM3_BBC1_C"/>
    <property type="match status" value="1"/>
</dbReference>
<comment type="caution">
    <text evidence="5">The sequence shown here is derived from an EMBL/GenBank/DDBJ whole genome shotgun (WGS) entry which is preliminary data.</text>
</comment>
<feature type="compositionally biased region" description="Pro residues" evidence="3">
    <location>
        <begin position="507"/>
        <end position="533"/>
    </location>
</feature>
<feature type="compositionally biased region" description="Pro residues" evidence="3">
    <location>
        <begin position="636"/>
        <end position="645"/>
    </location>
</feature>
<sequence length="912" mass="99493">MSVPYSVISKFPYTPEAENASDDLAFSAGQSITVTEEVDDEWLFGTYKAGGELLSGYFPKAFVEKEPDTEPIDRQPQSPVEPKSSSSAGPAEIAETPKKSIESVAKQPEESPKESPKESLVEQSSGSDFKHKLQSFNVTSAPPLPGQTVADTDFTKKPFIAASPHSSYVPAVERRESKHEPEKPVEESPVASSVVNAAEPSSPEESAPRLTLKERLKLLEERQREEQAAAEALLKRKEEKKKKREEREKEKEHELKEAVTGDQNDESAPVESEQHQHTDEEEEETEKVPEEEDDDDDDDDDEEDEEEVKRRQLRERMAKLSGGMGMVGMMGFGAPMPVKEKTKKKEKQKEVEEPESVPRAAPIPIFPTATGKSVEPQHEELTELKDEETDDQSKYEPEVVDLTKSQAVDSEDEHEEEPAAPRSEHKPTASLPPVPGVPPVPSAPAVPDTPKTPTAPAVPAVPPVPTSHPSAQLTEPLESADLSSESDIDEDYKSVSTASPKTALSNPPLPHAPPVPVPGAVPSVPVPTAPPVAPAAMTDSSEEVVTGYEADDDTDIAQADRTLESPAVPHQVPPPLPSHPITKAPTTPASPMTAAPPPPPPAVRPAPPVPTSPIAPSAPRTLTTSTLEHHSTGPVHHPPPPPPPAAGIQAATTGSTIHSARKPSLDLSEVQHSSTHWWLTKDLPQELSSKDVYYEVDSHHINKRNGRKLVYLDYYIVNPDYSTRVWELSYDTAHPAKLASFNESVLEKPALNQTYLVEASKKYGALAFQLASSVIGTSKVQEDFVLWIYKQLPHDVMPSIASKTFGATIYRNTNNVDILQSDQLRPGDILVVLKGRFEGHSTGPFHKSKSAELGFNGRPYSAIVSGFDPAKSKIKVIEQSSKGIQTNSYKLGEFKSGKIRIFRIVGRDYFGW</sequence>
<feature type="compositionally biased region" description="Low complexity" evidence="3">
    <location>
        <begin position="445"/>
        <end position="458"/>
    </location>
</feature>
<feature type="compositionally biased region" description="Pro residues" evidence="3">
    <location>
        <begin position="594"/>
        <end position="613"/>
    </location>
</feature>
<feature type="domain" description="SH3" evidence="4">
    <location>
        <begin position="2"/>
        <end position="68"/>
    </location>
</feature>
<dbReference type="AlphaFoldDB" id="A0A9P8PDG7"/>
<evidence type="ECO:0000256" key="3">
    <source>
        <dbReference type="SAM" id="MobiDB-lite"/>
    </source>
</evidence>
<dbReference type="InterPro" id="IPR036028">
    <property type="entry name" value="SH3-like_dom_sf"/>
</dbReference>
<feature type="compositionally biased region" description="Basic and acidic residues" evidence="3">
    <location>
        <begin position="172"/>
        <end position="186"/>
    </location>
</feature>
<reference evidence="5" key="1">
    <citation type="journal article" date="2021" name="Open Biol.">
        <title>Shared evolutionary footprints suggest mitochondrial oxidative damage underlies multiple complex I losses in fungi.</title>
        <authorList>
            <person name="Schikora-Tamarit M.A."/>
            <person name="Marcet-Houben M."/>
            <person name="Nosek J."/>
            <person name="Gabaldon T."/>
        </authorList>
    </citation>
    <scope>NUCLEOTIDE SEQUENCE</scope>
    <source>
        <strain evidence="5">CBS6075</strain>
    </source>
</reference>
<feature type="compositionally biased region" description="Basic and acidic residues" evidence="3">
    <location>
        <begin position="62"/>
        <end position="73"/>
    </location>
</feature>
<dbReference type="GeneID" id="70233371"/>
<proteinExistence type="predicted"/>
<dbReference type="RefSeq" id="XP_046063545.1">
    <property type="nucleotide sequence ID" value="XM_046202161.1"/>
</dbReference>
<evidence type="ECO:0000256" key="2">
    <source>
        <dbReference type="PROSITE-ProRule" id="PRU00192"/>
    </source>
</evidence>
<feature type="compositionally biased region" description="Low complexity" evidence="3">
    <location>
        <begin position="187"/>
        <end position="205"/>
    </location>
</feature>
<evidence type="ECO:0000313" key="6">
    <source>
        <dbReference type="Proteomes" id="UP000769157"/>
    </source>
</evidence>
<keyword evidence="1 2" id="KW-0728">SH3 domain</keyword>
<evidence type="ECO:0000313" key="5">
    <source>
        <dbReference type="EMBL" id="KAH3669282.1"/>
    </source>
</evidence>
<accession>A0A9P8PDG7</accession>
<dbReference type="PROSITE" id="PS50002">
    <property type="entry name" value="SH3"/>
    <property type="match status" value="1"/>
</dbReference>
<feature type="compositionally biased region" description="Basic and acidic residues" evidence="3">
    <location>
        <begin position="417"/>
        <end position="427"/>
    </location>
</feature>
<reference evidence="5" key="2">
    <citation type="submission" date="2021-01" db="EMBL/GenBank/DDBJ databases">
        <authorList>
            <person name="Schikora-Tamarit M.A."/>
        </authorList>
    </citation>
    <scope>NUCLEOTIDE SEQUENCE</scope>
    <source>
        <strain evidence="5">CBS6075</strain>
    </source>
</reference>
<evidence type="ECO:0000259" key="4">
    <source>
        <dbReference type="PROSITE" id="PS50002"/>
    </source>
</evidence>
<keyword evidence="6" id="KW-1185">Reference proteome</keyword>
<dbReference type="InterPro" id="IPR057402">
    <property type="entry name" value="AIM3_BBC1_C"/>
</dbReference>
<feature type="region of interest" description="Disordered" evidence="3">
    <location>
        <begin position="62"/>
        <end position="664"/>
    </location>
</feature>
<feature type="compositionally biased region" description="Polar residues" evidence="3">
    <location>
        <begin position="75"/>
        <end position="88"/>
    </location>
</feature>
<gene>
    <name evidence="5" type="ORF">OGAPHI_001403</name>
</gene>
<feature type="compositionally biased region" description="Basic and acidic residues" evidence="3">
    <location>
        <begin position="375"/>
        <end position="384"/>
    </location>
</feature>
<name>A0A9P8PDG7_9ASCO</name>
<feature type="compositionally biased region" description="Basic and acidic residues" evidence="3">
    <location>
        <begin position="245"/>
        <end position="259"/>
    </location>
</feature>
<feature type="compositionally biased region" description="Basic and acidic residues" evidence="3">
    <location>
        <begin position="307"/>
        <end position="318"/>
    </location>
</feature>
<dbReference type="Pfam" id="PF00018">
    <property type="entry name" value="SH3_1"/>
    <property type="match status" value="1"/>
</dbReference>
<feature type="compositionally biased region" description="Gly residues" evidence="3">
    <location>
        <begin position="322"/>
        <end position="331"/>
    </location>
</feature>
<feature type="compositionally biased region" description="Acidic residues" evidence="3">
    <location>
        <begin position="279"/>
        <end position="306"/>
    </location>
</feature>
<feature type="compositionally biased region" description="Polar residues" evidence="3">
    <location>
        <begin position="494"/>
        <end position="505"/>
    </location>
</feature>
<evidence type="ECO:0000256" key="1">
    <source>
        <dbReference type="ARBA" id="ARBA00022443"/>
    </source>
</evidence>
<feature type="compositionally biased region" description="Basic and acidic residues" evidence="3">
    <location>
        <begin position="211"/>
        <end position="237"/>
    </location>
</feature>
<dbReference type="SMART" id="SM00326">
    <property type="entry name" value="SH3"/>
    <property type="match status" value="1"/>
</dbReference>
<feature type="compositionally biased region" description="Basic and acidic residues" evidence="3">
    <location>
        <begin position="95"/>
        <end position="120"/>
    </location>
</feature>
<dbReference type="InterPro" id="IPR001452">
    <property type="entry name" value="SH3_domain"/>
</dbReference>
<feature type="compositionally biased region" description="Low complexity" evidence="3">
    <location>
        <begin position="584"/>
        <end position="593"/>
    </location>
</feature>
<dbReference type="OrthoDB" id="207120at2759"/>
<dbReference type="Proteomes" id="UP000769157">
    <property type="component" value="Unassembled WGS sequence"/>
</dbReference>
<feature type="compositionally biased region" description="Low complexity" evidence="3">
    <location>
        <begin position="614"/>
        <end position="626"/>
    </location>
</feature>
<dbReference type="EMBL" id="JAEUBE010000137">
    <property type="protein sequence ID" value="KAH3669282.1"/>
    <property type="molecule type" value="Genomic_DNA"/>
</dbReference>
<organism evidence="5 6">
    <name type="scientific">Ogataea philodendri</name>
    <dbReference type="NCBI Taxonomy" id="1378263"/>
    <lineage>
        <taxon>Eukaryota</taxon>
        <taxon>Fungi</taxon>
        <taxon>Dikarya</taxon>
        <taxon>Ascomycota</taxon>
        <taxon>Saccharomycotina</taxon>
        <taxon>Pichiomycetes</taxon>
        <taxon>Pichiales</taxon>
        <taxon>Pichiaceae</taxon>
        <taxon>Ogataea</taxon>
    </lineage>
</organism>